<evidence type="ECO:0000313" key="3">
    <source>
        <dbReference type="Proteomes" id="UP000620124"/>
    </source>
</evidence>
<evidence type="ECO:0000256" key="1">
    <source>
        <dbReference type="SAM" id="MobiDB-lite"/>
    </source>
</evidence>
<dbReference type="Proteomes" id="UP000620124">
    <property type="component" value="Unassembled WGS sequence"/>
</dbReference>
<dbReference type="AlphaFoldDB" id="A0A8H6XD13"/>
<dbReference type="OrthoDB" id="3359616at2759"/>
<reference evidence="2" key="1">
    <citation type="submission" date="2020-05" db="EMBL/GenBank/DDBJ databases">
        <title>Mycena genomes resolve the evolution of fungal bioluminescence.</title>
        <authorList>
            <person name="Tsai I.J."/>
        </authorList>
    </citation>
    <scope>NUCLEOTIDE SEQUENCE</scope>
    <source>
        <strain evidence="2">CCC161011</strain>
    </source>
</reference>
<evidence type="ECO:0000313" key="2">
    <source>
        <dbReference type="EMBL" id="KAF7338224.1"/>
    </source>
</evidence>
<name>A0A8H6XD13_9AGAR</name>
<dbReference type="EMBL" id="JACAZI010000021">
    <property type="protein sequence ID" value="KAF7338224.1"/>
    <property type="molecule type" value="Genomic_DNA"/>
</dbReference>
<sequence length="289" mass="31742">MQRDIWPDSQPYSFPFFYLAFCRRWRAFFRMAQNVTIDDRDPILNYSPGWFRTGTYNASSIGQTGTLASSSITAGVNVTFVFPKLSDVAPATEFFYFGVKRCCGGSYLICIDCDPNDRQFETINAVDPLDNGKNPPVVLYSRKFDDAGVHEVILANHPDPAFNGNSQITLDKFLLTVPDPAVQTVYASPTTSALSTAPPSDTGTKLGQVSSSSNPPTGPHSRWGLGRTGRSADPLGDMASSAAEVPAPRVQRRAGASFKFSSRFTARPFSLRQIRTTVNLLIFFNTDVH</sequence>
<proteinExistence type="predicted"/>
<accession>A0A8H6XD13</accession>
<feature type="compositionally biased region" description="Polar residues" evidence="1">
    <location>
        <begin position="189"/>
        <end position="215"/>
    </location>
</feature>
<gene>
    <name evidence="2" type="ORF">MVEN_02047600</name>
</gene>
<keyword evidence="3" id="KW-1185">Reference proteome</keyword>
<feature type="region of interest" description="Disordered" evidence="1">
    <location>
        <begin position="189"/>
        <end position="248"/>
    </location>
</feature>
<organism evidence="2 3">
    <name type="scientific">Mycena venus</name>
    <dbReference type="NCBI Taxonomy" id="2733690"/>
    <lineage>
        <taxon>Eukaryota</taxon>
        <taxon>Fungi</taxon>
        <taxon>Dikarya</taxon>
        <taxon>Basidiomycota</taxon>
        <taxon>Agaricomycotina</taxon>
        <taxon>Agaricomycetes</taxon>
        <taxon>Agaricomycetidae</taxon>
        <taxon>Agaricales</taxon>
        <taxon>Marasmiineae</taxon>
        <taxon>Mycenaceae</taxon>
        <taxon>Mycena</taxon>
    </lineage>
</organism>
<protein>
    <submittedName>
        <fullName evidence="2">Uncharacterized protein</fullName>
    </submittedName>
</protein>
<comment type="caution">
    <text evidence="2">The sequence shown here is derived from an EMBL/GenBank/DDBJ whole genome shotgun (WGS) entry which is preliminary data.</text>
</comment>